<evidence type="ECO:0000313" key="8">
    <source>
        <dbReference type="EMBL" id="SMP65827.1"/>
    </source>
</evidence>
<feature type="transmembrane region" description="Helical" evidence="6">
    <location>
        <begin position="61"/>
        <end position="79"/>
    </location>
</feature>
<feature type="transmembrane region" description="Helical" evidence="6">
    <location>
        <begin position="185"/>
        <end position="207"/>
    </location>
</feature>
<feature type="transmembrane region" description="Helical" evidence="6">
    <location>
        <begin position="311"/>
        <end position="328"/>
    </location>
</feature>
<proteinExistence type="predicted"/>
<feature type="domain" description="Na+/H+ antiporter NhaC-like C-terminal" evidence="7">
    <location>
        <begin position="153"/>
        <end position="451"/>
    </location>
</feature>
<comment type="subcellular location">
    <subcellularLocation>
        <location evidence="1">Cell membrane</location>
        <topology evidence="1">Multi-pass membrane protein</topology>
    </subcellularLocation>
</comment>
<dbReference type="InterPro" id="IPR018461">
    <property type="entry name" value="Na/H_Antiport_NhaC-like_C"/>
</dbReference>
<dbReference type="Pfam" id="PF03553">
    <property type="entry name" value="Na_H_antiporter"/>
    <property type="match status" value="1"/>
</dbReference>
<dbReference type="RefSeq" id="WP_283410186.1">
    <property type="nucleotide sequence ID" value="NZ_FXUF01000013.1"/>
</dbReference>
<feature type="transmembrane region" description="Helical" evidence="6">
    <location>
        <begin position="348"/>
        <end position="378"/>
    </location>
</feature>
<feature type="transmembrane region" description="Helical" evidence="6">
    <location>
        <begin position="257"/>
        <end position="290"/>
    </location>
</feature>
<accession>A0AA45WXS7</accession>
<dbReference type="AlphaFoldDB" id="A0AA45WXS7"/>
<dbReference type="PANTHER" id="PTHR43478">
    <property type="entry name" value="NA+/H+ ANTIPORTER-RELATED"/>
    <property type="match status" value="1"/>
</dbReference>
<reference evidence="8" key="1">
    <citation type="submission" date="2017-05" db="EMBL/GenBank/DDBJ databases">
        <authorList>
            <person name="Varghese N."/>
            <person name="Submissions S."/>
        </authorList>
    </citation>
    <scope>NUCLEOTIDE SEQUENCE</scope>
    <source>
        <strain evidence="8">Su22</strain>
    </source>
</reference>
<keyword evidence="9" id="KW-1185">Reference proteome</keyword>
<dbReference type="Proteomes" id="UP001158066">
    <property type="component" value="Unassembled WGS sequence"/>
</dbReference>
<evidence type="ECO:0000256" key="2">
    <source>
        <dbReference type="ARBA" id="ARBA00022475"/>
    </source>
</evidence>
<keyword evidence="5 6" id="KW-0472">Membrane</keyword>
<dbReference type="PANTHER" id="PTHR43478:SF1">
    <property type="entry name" value="NA+_H+ ANTIPORTER NHAC-LIKE C-TERMINAL DOMAIN-CONTAINING PROTEIN"/>
    <property type="match status" value="1"/>
</dbReference>
<gene>
    <name evidence="8" type="ORF">SAMN06296020_11339</name>
</gene>
<feature type="transmembrane region" description="Helical" evidence="6">
    <location>
        <begin position="141"/>
        <end position="165"/>
    </location>
</feature>
<evidence type="ECO:0000259" key="7">
    <source>
        <dbReference type="Pfam" id="PF03553"/>
    </source>
</evidence>
<evidence type="ECO:0000256" key="3">
    <source>
        <dbReference type="ARBA" id="ARBA00022692"/>
    </source>
</evidence>
<evidence type="ECO:0000256" key="1">
    <source>
        <dbReference type="ARBA" id="ARBA00004651"/>
    </source>
</evidence>
<keyword evidence="3 6" id="KW-0812">Transmembrane</keyword>
<keyword evidence="4 6" id="KW-1133">Transmembrane helix</keyword>
<protein>
    <submittedName>
        <fullName evidence="8">Transporter, NhaC family</fullName>
    </submittedName>
</protein>
<keyword evidence="2" id="KW-1003">Cell membrane</keyword>
<evidence type="ECO:0000256" key="5">
    <source>
        <dbReference type="ARBA" id="ARBA00023136"/>
    </source>
</evidence>
<dbReference type="GO" id="GO:0005886">
    <property type="term" value="C:plasma membrane"/>
    <property type="evidence" value="ECO:0007669"/>
    <property type="project" value="UniProtKB-SubCell"/>
</dbReference>
<feature type="transmembrane region" description="Helical" evidence="6">
    <location>
        <begin position="432"/>
        <end position="453"/>
    </location>
</feature>
<feature type="transmembrane region" description="Helical" evidence="6">
    <location>
        <begin position="100"/>
        <end position="121"/>
    </location>
</feature>
<feature type="transmembrane region" description="Helical" evidence="6">
    <location>
        <begin position="29"/>
        <end position="49"/>
    </location>
</feature>
<comment type="caution">
    <text evidence="8">The sequence shown here is derived from an EMBL/GenBank/DDBJ whole genome shotgun (WGS) entry which is preliminary data.</text>
</comment>
<organism evidence="8 9">
    <name type="scientific">Anoxynatronum buryatiense</name>
    <dbReference type="NCBI Taxonomy" id="489973"/>
    <lineage>
        <taxon>Bacteria</taxon>
        <taxon>Bacillati</taxon>
        <taxon>Bacillota</taxon>
        <taxon>Clostridia</taxon>
        <taxon>Eubacteriales</taxon>
        <taxon>Clostridiaceae</taxon>
        <taxon>Anoxynatronum</taxon>
    </lineage>
</organism>
<sequence length="455" mass="48451">MEHYGLISLVPVLVVVILAFVTRRTFEPLLIGSVVGFILLEGAGFFPAWLDAVYLVMMDGVTVWIILVCGLFGSLIKLLEKSGGALGFSAMATKHTKSRGAALIITWVLGIIVFVDDYLNALSVGAAMRKVTDHYKVPREMLAYVINSTGAAVCVLIPFSTWSAFMAGQLEANNVMVGGSGTSAYIATIPYILYAWVAVLIVPLFALKILPRFGPMKQAEERAETTGKVFPASQLDENGEAAVLESQPEGVPRVINFALPMLLLAGVTIYTEDMLVGVILAIVTCAVMFIPQKLMSLNAFFDHALEGFKDMVLVLGIIVAAFFLQQANEGLGLTPFVIETVEPLMSPALLPAISFMVVGFLAFATGSFWGVAAIAFPIIIPLGTSLGVDLFLVSGAIISAAAFGSHTCFYGDAVTLTCASSQIKNMDYAKTAIPLVALPTLLGIILFVVMGTIMA</sequence>
<name>A0AA45WXS7_9CLOT</name>
<evidence type="ECO:0000313" key="9">
    <source>
        <dbReference type="Proteomes" id="UP001158066"/>
    </source>
</evidence>
<evidence type="ECO:0000256" key="4">
    <source>
        <dbReference type="ARBA" id="ARBA00022989"/>
    </source>
</evidence>
<dbReference type="EMBL" id="FXUF01000013">
    <property type="protein sequence ID" value="SMP65827.1"/>
    <property type="molecule type" value="Genomic_DNA"/>
</dbReference>
<evidence type="ECO:0000256" key="6">
    <source>
        <dbReference type="SAM" id="Phobius"/>
    </source>
</evidence>
<feature type="transmembrane region" description="Helical" evidence="6">
    <location>
        <begin position="6"/>
        <end position="22"/>
    </location>
</feature>